<feature type="domain" description="DUF7043" evidence="3">
    <location>
        <begin position="286"/>
        <end position="393"/>
    </location>
</feature>
<dbReference type="GO" id="GO:0042060">
    <property type="term" value="P:wound healing"/>
    <property type="evidence" value="ECO:0007669"/>
    <property type="project" value="TreeGrafter"/>
</dbReference>
<feature type="domain" description="DUF7044" evidence="4">
    <location>
        <begin position="23"/>
        <end position="115"/>
    </location>
</feature>
<dbReference type="Proteomes" id="UP000440578">
    <property type="component" value="Unassembled WGS sequence"/>
</dbReference>
<evidence type="ECO:0000313" key="6">
    <source>
        <dbReference type="Proteomes" id="UP000440578"/>
    </source>
</evidence>
<dbReference type="PANTHER" id="PTHR22255:SF1">
    <property type="entry name" value="LD32918P"/>
    <property type="match status" value="1"/>
</dbReference>
<feature type="chain" id="PRO_5025580683" evidence="1">
    <location>
        <begin position="23"/>
        <end position="631"/>
    </location>
</feature>
<evidence type="ECO:0000259" key="3">
    <source>
        <dbReference type="Pfam" id="PF23070"/>
    </source>
</evidence>
<evidence type="ECO:0000256" key="1">
    <source>
        <dbReference type="SAM" id="SignalP"/>
    </source>
</evidence>
<organism evidence="5 6">
    <name type="scientific">Amphibalanus amphitrite</name>
    <name type="common">Striped barnacle</name>
    <name type="synonym">Balanus amphitrite</name>
    <dbReference type="NCBI Taxonomy" id="1232801"/>
    <lineage>
        <taxon>Eukaryota</taxon>
        <taxon>Metazoa</taxon>
        <taxon>Ecdysozoa</taxon>
        <taxon>Arthropoda</taxon>
        <taxon>Crustacea</taxon>
        <taxon>Multicrustacea</taxon>
        <taxon>Cirripedia</taxon>
        <taxon>Thoracica</taxon>
        <taxon>Thoracicalcarea</taxon>
        <taxon>Balanomorpha</taxon>
        <taxon>Balanoidea</taxon>
        <taxon>Balanidae</taxon>
        <taxon>Amphibalaninae</taxon>
        <taxon>Amphibalanus</taxon>
    </lineage>
</organism>
<evidence type="ECO:0000259" key="2">
    <source>
        <dbReference type="Pfam" id="PF23069"/>
    </source>
</evidence>
<dbReference type="Pfam" id="PF23071">
    <property type="entry name" value="DUF7044"/>
    <property type="match status" value="1"/>
</dbReference>
<keyword evidence="6" id="KW-1185">Reference proteome</keyword>
<accession>A0A6A4WDB1</accession>
<evidence type="ECO:0000313" key="5">
    <source>
        <dbReference type="EMBL" id="KAF0299931.1"/>
    </source>
</evidence>
<evidence type="ECO:0000259" key="4">
    <source>
        <dbReference type="Pfam" id="PF23071"/>
    </source>
</evidence>
<dbReference type="EMBL" id="VIIS01001312">
    <property type="protein sequence ID" value="KAF0299931.1"/>
    <property type="molecule type" value="Genomic_DNA"/>
</dbReference>
<dbReference type="InterPro" id="IPR055472">
    <property type="entry name" value="DUF7044"/>
</dbReference>
<dbReference type="OrthoDB" id="9982946at2759"/>
<name>A0A6A4WDB1_AMPAM</name>
<dbReference type="InterPro" id="IPR055471">
    <property type="entry name" value="DUF7043"/>
</dbReference>
<reference evidence="5 6" key="1">
    <citation type="submission" date="2019-07" db="EMBL/GenBank/DDBJ databases">
        <title>Draft genome assembly of a fouling barnacle, Amphibalanus amphitrite (Darwin, 1854): The first reference genome for Thecostraca.</title>
        <authorList>
            <person name="Kim W."/>
        </authorList>
    </citation>
    <scope>NUCLEOTIDE SEQUENCE [LARGE SCALE GENOMIC DNA]</scope>
    <source>
        <strain evidence="5">SNU_AA5</strain>
        <tissue evidence="5">Soma without cirri and trophi</tissue>
    </source>
</reference>
<proteinExistence type="predicted"/>
<dbReference type="PANTHER" id="PTHR22255">
    <property type="entry name" value="LP06548P"/>
    <property type="match status" value="1"/>
</dbReference>
<feature type="signal peptide" evidence="1">
    <location>
        <begin position="1"/>
        <end position="22"/>
    </location>
</feature>
<dbReference type="Pfam" id="PF23070">
    <property type="entry name" value="DUF7043"/>
    <property type="match status" value="1"/>
</dbReference>
<comment type="caution">
    <text evidence="5">The sequence shown here is derived from an EMBL/GenBank/DDBJ whole genome shotgun (WGS) entry which is preliminary data.</text>
</comment>
<dbReference type="AlphaFoldDB" id="A0A6A4WDB1"/>
<dbReference type="Pfam" id="PF23069">
    <property type="entry name" value="DUF7042"/>
    <property type="match status" value="2"/>
</dbReference>
<dbReference type="InterPro" id="IPR055470">
    <property type="entry name" value="DUF7042"/>
</dbReference>
<sequence>MANTMWALLLAVGVLLFHSATAQNCTIPQVMRDQWYSFENGENTITELDAVRMSGRGRCVELDQDSYRYTMLFRRDNCYFCVQLLVRTINVMEKRETACQNFPNSFQPTLKQVCKNLDPEQDLITMFNENYRPKICRSSLEGTWHFSYQNRFRFTGECAHKDNRLTSCQELGNQFLFANQKFTLNYAEQCGNPSPETDPIYSLRDVSQGPVEFACLGDWKVGKDHFFAVANTKESRKEEKYRCFLKNRDDDLLLGKSITPECNVLKTPQDSPERLNLTPVKSETVTPLCNLPTNFSGEWVNTANTDADVVINSTHVIETYYPDEGRYRRTVYTCLEKQGNRFMMARQNIDGCQTDYVCFDFLPRHHNVIRFRRGRELIQSEFHTVCAWKQFEGSDGVKQIGADGSWLYNIMVAKKPVPIGCPVAGMFKFDQLGEIKFRTRILHGITDSPRPDLKCQYVISEFAACHQGQKAQTEISIDNEKCYSVDYLGRPHDIYSDPDYKMQCVGFWRENLRSYLITYDELDPISKYRCWVYIRTDINRIKMSQAVGSFCNINQRADSSNYTEGAAVFLDLRENERERDRCPLYFDDGENPWEKKDQYFKVFDFKYNSGARLAPAATVLLSWLTAVAALL</sequence>
<keyword evidence="1" id="KW-0732">Signal</keyword>
<gene>
    <name evidence="5" type="ORF">FJT64_027458</name>
</gene>
<protein>
    <submittedName>
        <fullName evidence="5">Uncharacterized protein</fullName>
    </submittedName>
</protein>
<feature type="domain" description="DUF7042" evidence="2">
    <location>
        <begin position="418"/>
        <end position="560"/>
    </location>
</feature>
<feature type="domain" description="DUF7042" evidence="2">
    <location>
        <begin position="136"/>
        <end position="278"/>
    </location>
</feature>